<dbReference type="EMBL" id="MU251369">
    <property type="protein sequence ID" value="KAG9238476.1"/>
    <property type="molecule type" value="Genomic_DNA"/>
</dbReference>
<evidence type="ECO:0000256" key="3">
    <source>
        <dbReference type="ARBA" id="ARBA00022801"/>
    </source>
</evidence>
<dbReference type="OrthoDB" id="374045at2759"/>
<comment type="cofactor">
    <cofactor evidence="1">
        <name>Mn(2+)</name>
        <dbReference type="ChEBI" id="CHEBI:29035"/>
    </cofactor>
</comment>
<evidence type="ECO:0000259" key="5">
    <source>
        <dbReference type="SMART" id="SM01131"/>
    </source>
</evidence>
<keyword evidence="2" id="KW-0479">Metal-binding</keyword>
<dbReference type="Pfam" id="PF01368">
    <property type="entry name" value="DHH"/>
    <property type="match status" value="1"/>
</dbReference>
<dbReference type="InterPro" id="IPR004097">
    <property type="entry name" value="DHHA2"/>
</dbReference>
<keyword evidence="7" id="KW-1185">Reference proteome</keyword>
<dbReference type="GO" id="GO:0004309">
    <property type="term" value="F:exopolyphosphatase activity"/>
    <property type="evidence" value="ECO:0007669"/>
    <property type="project" value="TreeGrafter"/>
</dbReference>
<dbReference type="AlphaFoldDB" id="A0A9P7YRN0"/>
<keyword evidence="4" id="KW-0464">Manganese</keyword>
<evidence type="ECO:0000313" key="6">
    <source>
        <dbReference type="EMBL" id="KAG9238476.1"/>
    </source>
</evidence>
<dbReference type="SMART" id="SM01131">
    <property type="entry name" value="DHHA2"/>
    <property type="match status" value="1"/>
</dbReference>
<gene>
    <name evidence="6" type="ORF">BJ875DRAFT_437410</name>
</gene>
<dbReference type="GO" id="GO:0046872">
    <property type="term" value="F:metal ion binding"/>
    <property type="evidence" value="ECO:0007669"/>
    <property type="project" value="UniProtKB-KW"/>
</dbReference>
<name>A0A9P7YRN0_9HELO</name>
<dbReference type="GO" id="GO:0005737">
    <property type="term" value="C:cytoplasm"/>
    <property type="evidence" value="ECO:0007669"/>
    <property type="project" value="InterPro"/>
</dbReference>
<comment type="caution">
    <text evidence="6">The sequence shown here is derived from an EMBL/GenBank/DDBJ whole genome shotgun (WGS) entry which is preliminary data.</text>
</comment>
<accession>A0A9P7YRN0</accession>
<feature type="domain" description="DHHA2" evidence="5">
    <location>
        <begin position="258"/>
        <end position="417"/>
    </location>
</feature>
<dbReference type="InterPro" id="IPR038763">
    <property type="entry name" value="DHH_sf"/>
</dbReference>
<dbReference type="Pfam" id="PF02833">
    <property type="entry name" value="DHHA2"/>
    <property type="match status" value="1"/>
</dbReference>
<organism evidence="6 7">
    <name type="scientific">Amylocarpus encephaloides</name>
    <dbReference type="NCBI Taxonomy" id="45428"/>
    <lineage>
        <taxon>Eukaryota</taxon>
        <taxon>Fungi</taxon>
        <taxon>Dikarya</taxon>
        <taxon>Ascomycota</taxon>
        <taxon>Pezizomycotina</taxon>
        <taxon>Leotiomycetes</taxon>
        <taxon>Helotiales</taxon>
        <taxon>Helotiales incertae sedis</taxon>
        <taxon>Amylocarpus</taxon>
    </lineage>
</organism>
<proteinExistence type="predicted"/>
<dbReference type="InterPro" id="IPR001667">
    <property type="entry name" value="DDH_dom"/>
</dbReference>
<reference evidence="6" key="1">
    <citation type="journal article" date="2021" name="IMA Fungus">
        <title>Genomic characterization of three marine fungi, including Emericellopsis atlantica sp. nov. with signatures of a generalist lifestyle and marine biomass degradation.</title>
        <authorList>
            <person name="Hagestad O.C."/>
            <person name="Hou L."/>
            <person name="Andersen J.H."/>
            <person name="Hansen E.H."/>
            <person name="Altermark B."/>
            <person name="Li C."/>
            <person name="Kuhnert E."/>
            <person name="Cox R.J."/>
            <person name="Crous P.W."/>
            <person name="Spatafora J.W."/>
            <person name="Lail K."/>
            <person name="Amirebrahimi M."/>
            <person name="Lipzen A."/>
            <person name="Pangilinan J."/>
            <person name="Andreopoulos W."/>
            <person name="Hayes R.D."/>
            <person name="Ng V."/>
            <person name="Grigoriev I.V."/>
            <person name="Jackson S.A."/>
            <person name="Sutton T.D.S."/>
            <person name="Dobson A.D.W."/>
            <person name="Rama T."/>
        </authorList>
    </citation>
    <scope>NUCLEOTIDE SEQUENCE</scope>
    <source>
        <strain evidence="6">TRa018bII</strain>
    </source>
</reference>
<dbReference type="Gene3D" id="3.10.310.20">
    <property type="entry name" value="DHHA2 domain"/>
    <property type="match status" value="1"/>
</dbReference>
<keyword evidence="3" id="KW-0378">Hydrolase</keyword>
<sequence length="420" mass="46549">MSTAAPNADPGRLPLKGFLAQARKDLMSLEETGVPRTLVVGNESADLDSICSAVLLAYLKSNPSSPSSPPSSRQNIYIPLCNLERGDLRVRRELIHVCQRAGFEVEDFLTLTELWESPLVLIEDGKKDRTEMDTRWILVDHNAMTGDLGRLFGGSVRGVVDHHVDEGLYVKECEEGEGRVLETVGSCASLVVETLRSDFNSESLAPEIAYLGLAPILVDTNALKSKDKTTDTDRGAVAFLEDLLRRHDIEDLDRKGHYEELREAKEDLDSLTVEEIVRKDYKEWDEGGLRLGMSTVVKPLSYLIQRSGSPSALLDATSSYIKSKNLDLFAIMTTSHGSGGFQRELLLEAGERGREAAERFCRGGGEGLKLVRWKGEGEGSVAMMEREGDEKAWRRVWVQGDTRKSRKQVAPMLRGALGRK</sequence>
<evidence type="ECO:0000256" key="4">
    <source>
        <dbReference type="ARBA" id="ARBA00023211"/>
    </source>
</evidence>
<dbReference type="PANTHER" id="PTHR12112:SF39">
    <property type="entry name" value="EG:152A3.5 PROTEIN (FBGN0003116_PN PROTEIN)"/>
    <property type="match status" value="1"/>
</dbReference>
<protein>
    <recommendedName>
        <fullName evidence="5">DHHA2 domain-containing protein</fullName>
    </recommendedName>
</protein>
<dbReference type="Gene3D" id="3.90.1640.10">
    <property type="entry name" value="inorganic pyrophosphatase (n-terminal core)"/>
    <property type="match status" value="1"/>
</dbReference>
<dbReference type="Proteomes" id="UP000824998">
    <property type="component" value="Unassembled WGS sequence"/>
</dbReference>
<dbReference type="SUPFAM" id="SSF64182">
    <property type="entry name" value="DHH phosphoesterases"/>
    <property type="match status" value="1"/>
</dbReference>
<evidence type="ECO:0000256" key="2">
    <source>
        <dbReference type="ARBA" id="ARBA00022723"/>
    </source>
</evidence>
<evidence type="ECO:0000313" key="7">
    <source>
        <dbReference type="Proteomes" id="UP000824998"/>
    </source>
</evidence>
<dbReference type="PANTHER" id="PTHR12112">
    <property type="entry name" value="BNIP - RELATED"/>
    <property type="match status" value="1"/>
</dbReference>
<dbReference type="InterPro" id="IPR038222">
    <property type="entry name" value="DHHA2_dom_sf"/>
</dbReference>
<evidence type="ECO:0000256" key="1">
    <source>
        <dbReference type="ARBA" id="ARBA00001936"/>
    </source>
</evidence>